<feature type="transmembrane region" description="Helical" evidence="8">
    <location>
        <begin position="233"/>
        <end position="254"/>
    </location>
</feature>
<comment type="similarity">
    <text evidence="2">Belongs to the major facilitator superfamily.</text>
</comment>
<sequence>MFIGGFATFALLYSTQPLLPLLTTTFKISPAYASLSVSAGTAALALMLIPASILSDRLGRVPVMKWALALSAVISLLCVMVSDYHQLLILRALLGATLAGLPAAAMAYLGEEVAPAAQGKAIGLYIAGNALGGMSGRIAAALLTDLGGWRISLLVLGLLGLAAAIAFWRTLPSSRHFRARAAALNRIAGDTRTILADTSLPWLFLTSLLAMGAFISVYNYLGFRLVDHPFQLSQSAVGAVFLLYLIGSWASALAGQLADRHGRHRVQWIMVLIMATGLALTLSDTLLVLLGGVGIFTFGFFATHSISSSWVAHRGKAQRGLATAIYLSCYYLGASFIGSLTGYAWDWGKWYGLSTAIAACLALLMGVVLRLRWLARQQVL</sequence>
<proteinExistence type="inferred from homology"/>
<comment type="subcellular location">
    <subcellularLocation>
        <location evidence="1">Cell membrane</location>
        <topology evidence="1">Multi-pass membrane protein</topology>
    </subcellularLocation>
</comment>
<keyword evidence="6 8" id="KW-1133">Transmembrane helix</keyword>
<dbReference type="InterPro" id="IPR011701">
    <property type="entry name" value="MFS"/>
</dbReference>
<evidence type="ECO:0000313" key="10">
    <source>
        <dbReference type="EMBL" id="PZA16457.1"/>
    </source>
</evidence>
<keyword evidence="3" id="KW-0813">Transport</keyword>
<feature type="transmembrane region" description="Helical" evidence="8">
    <location>
        <begin position="88"/>
        <end position="110"/>
    </location>
</feature>
<dbReference type="AlphaFoldDB" id="A0A323UVG4"/>
<keyword evidence="4" id="KW-1003">Cell membrane</keyword>
<dbReference type="Gene3D" id="1.20.1250.20">
    <property type="entry name" value="MFS general substrate transporter like domains"/>
    <property type="match status" value="1"/>
</dbReference>
<dbReference type="Pfam" id="PF07690">
    <property type="entry name" value="MFS_1"/>
    <property type="match status" value="2"/>
</dbReference>
<dbReference type="InterPro" id="IPR036259">
    <property type="entry name" value="MFS_trans_sf"/>
</dbReference>
<dbReference type="PROSITE" id="PS50850">
    <property type="entry name" value="MFS"/>
    <property type="match status" value="1"/>
</dbReference>
<feature type="transmembrane region" description="Helical" evidence="8">
    <location>
        <begin position="289"/>
        <end position="312"/>
    </location>
</feature>
<comment type="caution">
    <text evidence="10">The sequence shown here is derived from an EMBL/GenBank/DDBJ whole genome shotgun (WGS) entry which is preliminary data.</text>
</comment>
<feature type="transmembrane region" description="Helical" evidence="8">
    <location>
        <begin position="122"/>
        <end position="143"/>
    </location>
</feature>
<dbReference type="GO" id="GO:0022857">
    <property type="term" value="F:transmembrane transporter activity"/>
    <property type="evidence" value="ECO:0007669"/>
    <property type="project" value="InterPro"/>
</dbReference>
<dbReference type="SUPFAM" id="SSF103473">
    <property type="entry name" value="MFS general substrate transporter"/>
    <property type="match status" value="1"/>
</dbReference>
<keyword evidence="11" id="KW-1185">Reference proteome</keyword>
<dbReference type="PANTHER" id="PTHR43271">
    <property type="entry name" value="BLL2771 PROTEIN"/>
    <property type="match status" value="1"/>
</dbReference>
<feature type="transmembrane region" description="Helical" evidence="8">
    <location>
        <begin position="266"/>
        <end position="283"/>
    </location>
</feature>
<evidence type="ECO:0000256" key="2">
    <source>
        <dbReference type="ARBA" id="ARBA00008335"/>
    </source>
</evidence>
<evidence type="ECO:0000256" key="5">
    <source>
        <dbReference type="ARBA" id="ARBA00022692"/>
    </source>
</evidence>
<dbReference type="EMBL" id="QKOE01000007">
    <property type="protein sequence ID" value="PZA16457.1"/>
    <property type="molecule type" value="Genomic_DNA"/>
</dbReference>
<dbReference type="PANTHER" id="PTHR43271:SF1">
    <property type="entry name" value="INNER MEMBRANE TRANSPORT PROTEIN YNFM"/>
    <property type="match status" value="1"/>
</dbReference>
<feature type="domain" description="Major facilitator superfamily (MFS) profile" evidence="9">
    <location>
        <begin position="1"/>
        <end position="378"/>
    </location>
</feature>
<evidence type="ECO:0000256" key="3">
    <source>
        <dbReference type="ARBA" id="ARBA00022448"/>
    </source>
</evidence>
<feature type="transmembrane region" description="Helical" evidence="8">
    <location>
        <begin position="30"/>
        <end position="51"/>
    </location>
</feature>
<gene>
    <name evidence="10" type="ORF">DNK49_11715</name>
</gene>
<keyword evidence="7 8" id="KW-0472">Membrane</keyword>
<organism evidence="10 11">
    <name type="scientific">Parazoarcus communis SWub3 = DSM 12120</name>
    <dbReference type="NCBI Taxonomy" id="1121029"/>
    <lineage>
        <taxon>Bacteria</taxon>
        <taxon>Pseudomonadati</taxon>
        <taxon>Pseudomonadota</taxon>
        <taxon>Betaproteobacteria</taxon>
        <taxon>Rhodocyclales</taxon>
        <taxon>Zoogloeaceae</taxon>
        <taxon>Parazoarcus</taxon>
    </lineage>
</organism>
<evidence type="ECO:0000256" key="8">
    <source>
        <dbReference type="SAM" id="Phobius"/>
    </source>
</evidence>
<dbReference type="OrthoDB" id="63984at2"/>
<feature type="transmembrane region" description="Helical" evidence="8">
    <location>
        <begin position="63"/>
        <end position="82"/>
    </location>
</feature>
<dbReference type="InterPro" id="IPR020846">
    <property type="entry name" value="MFS_dom"/>
</dbReference>
<evidence type="ECO:0000256" key="7">
    <source>
        <dbReference type="ARBA" id="ARBA00023136"/>
    </source>
</evidence>
<evidence type="ECO:0000259" key="9">
    <source>
        <dbReference type="PROSITE" id="PS50850"/>
    </source>
</evidence>
<dbReference type="CDD" id="cd17324">
    <property type="entry name" value="MFS_NepI_like"/>
    <property type="match status" value="1"/>
</dbReference>
<feature type="transmembrane region" description="Helical" evidence="8">
    <location>
        <begin position="202"/>
        <end position="221"/>
    </location>
</feature>
<keyword evidence="5 8" id="KW-0812">Transmembrane</keyword>
<feature type="transmembrane region" description="Helical" evidence="8">
    <location>
        <begin position="149"/>
        <end position="168"/>
    </location>
</feature>
<dbReference type="Proteomes" id="UP000248259">
    <property type="component" value="Unassembled WGS sequence"/>
</dbReference>
<evidence type="ECO:0000256" key="6">
    <source>
        <dbReference type="ARBA" id="ARBA00022989"/>
    </source>
</evidence>
<protein>
    <submittedName>
        <fullName evidence="10">MFS transporter</fullName>
    </submittedName>
</protein>
<evidence type="ECO:0000256" key="4">
    <source>
        <dbReference type="ARBA" id="ARBA00022475"/>
    </source>
</evidence>
<name>A0A323UVG4_9RHOO</name>
<feature type="transmembrane region" description="Helical" evidence="8">
    <location>
        <begin position="351"/>
        <end position="371"/>
    </location>
</feature>
<reference evidence="10 11" key="1">
    <citation type="submission" date="2018-06" db="EMBL/GenBank/DDBJ databases">
        <title>Azoarcus communis strain SWub3 genome.</title>
        <authorList>
            <person name="Zorraquino Salvo V."/>
            <person name="Toubiana D."/>
            <person name="Blumwald E."/>
        </authorList>
    </citation>
    <scope>NUCLEOTIDE SEQUENCE [LARGE SCALE GENOMIC DNA]</scope>
    <source>
        <strain evidence="10 11">SWub3</strain>
    </source>
</reference>
<feature type="transmembrane region" description="Helical" evidence="8">
    <location>
        <begin position="324"/>
        <end position="345"/>
    </location>
</feature>
<dbReference type="GO" id="GO:0005886">
    <property type="term" value="C:plasma membrane"/>
    <property type="evidence" value="ECO:0007669"/>
    <property type="project" value="UniProtKB-SubCell"/>
</dbReference>
<accession>A0A323UVG4</accession>
<evidence type="ECO:0000313" key="11">
    <source>
        <dbReference type="Proteomes" id="UP000248259"/>
    </source>
</evidence>
<evidence type="ECO:0000256" key="1">
    <source>
        <dbReference type="ARBA" id="ARBA00004651"/>
    </source>
</evidence>